<reference evidence="3 4" key="1">
    <citation type="submission" date="2020-03" db="EMBL/GenBank/DDBJ databases">
        <title>Draft genome sequence of environmentally isolated violet-colored cultures.</title>
        <authorList>
            <person name="Wilson H.S."/>
        </authorList>
    </citation>
    <scope>NUCLEOTIDE SEQUENCE [LARGE SCALE GENOMIC DNA]</scope>
    <source>
        <strain evidence="3 4">HSC-16F04</strain>
    </source>
</reference>
<keyword evidence="4" id="KW-1185">Reference proteome</keyword>
<dbReference type="Proteomes" id="UP000712570">
    <property type="component" value="Unassembled WGS sequence"/>
</dbReference>
<accession>A0ABX0KW86</accession>
<dbReference type="RefSeq" id="WP_166829375.1">
    <property type="nucleotide sequence ID" value="NZ_JAAOLX010000011.1"/>
</dbReference>
<feature type="domain" description="Ice-binding protein C-terminal" evidence="2">
    <location>
        <begin position="180"/>
        <end position="203"/>
    </location>
</feature>
<evidence type="ECO:0000313" key="3">
    <source>
        <dbReference type="EMBL" id="NHQ88059.1"/>
    </source>
</evidence>
<evidence type="ECO:0000313" key="4">
    <source>
        <dbReference type="Proteomes" id="UP000712570"/>
    </source>
</evidence>
<dbReference type="EMBL" id="JAAOLX010000011">
    <property type="protein sequence ID" value="NHQ88059.1"/>
    <property type="molecule type" value="Genomic_DNA"/>
</dbReference>
<protein>
    <submittedName>
        <fullName evidence="3">PEP-CTERM sorting domain-containing protein</fullName>
    </submittedName>
</protein>
<feature type="signal peptide" evidence="1">
    <location>
        <begin position="1"/>
        <end position="22"/>
    </location>
</feature>
<keyword evidence="1" id="KW-0732">Signal</keyword>
<comment type="caution">
    <text evidence="3">The sequence shown here is derived from an EMBL/GenBank/DDBJ whole genome shotgun (WGS) entry which is preliminary data.</text>
</comment>
<gene>
    <name evidence="3" type="ORF">HA050_18290</name>
</gene>
<sequence>MKIRINAAAIIVLTGIFSTAHAVDAYVDQFISYKNASQNDANLLGFQNGTPGTLINVSGALATGAPTYGEWVAVQSGYEAIYSFTGQKATTGLNIYSVANGANESAEIYGRLNSTDSWSFLGMAYEPLTSSGYSAQSSFINLSGFSNGIAQVKVRSLSDGGWSPGYDLMGIQGQGMVAAPVPEPETYALMGLGLIALLVNRRRKINVE</sequence>
<dbReference type="NCBIfam" id="TIGR02595">
    <property type="entry name" value="PEP_CTERM"/>
    <property type="match status" value="1"/>
</dbReference>
<organism evidence="3 4">
    <name type="scientific">Iodobacter violaceini</name>
    <dbReference type="NCBI Taxonomy" id="3044271"/>
    <lineage>
        <taxon>Bacteria</taxon>
        <taxon>Pseudomonadati</taxon>
        <taxon>Pseudomonadota</taxon>
        <taxon>Betaproteobacteria</taxon>
        <taxon>Neisseriales</taxon>
        <taxon>Chitinibacteraceae</taxon>
        <taxon>Iodobacter</taxon>
    </lineage>
</organism>
<evidence type="ECO:0000259" key="2">
    <source>
        <dbReference type="Pfam" id="PF07589"/>
    </source>
</evidence>
<evidence type="ECO:0000256" key="1">
    <source>
        <dbReference type="SAM" id="SignalP"/>
    </source>
</evidence>
<feature type="chain" id="PRO_5045381773" evidence="1">
    <location>
        <begin position="23"/>
        <end position="208"/>
    </location>
</feature>
<name>A0ABX0KW86_9NEIS</name>
<proteinExistence type="predicted"/>
<dbReference type="Pfam" id="PF07589">
    <property type="entry name" value="PEP-CTERM"/>
    <property type="match status" value="1"/>
</dbReference>
<dbReference type="InterPro" id="IPR013424">
    <property type="entry name" value="Ice-binding_C"/>
</dbReference>